<proteinExistence type="predicted"/>
<comment type="caution">
    <text evidence="1">The sequence shown here is derived from an EMBL/GenBank/DDBJ whole genome shotgun (WGS) entry which is preliminary data.</text>
</comment>
<accession>A0ABS8RSS4</accession>
<evidence type="ECO:0000313" key="1">
    <source>
        <dbReference type="EMBL" id="MCD7449847.1"/>
    </source>
</evidence>
<dbReference type="EMBL" id="JACEIK010000108">
    <property type="protein sequence ID" value="MCD7449847.1"/>
    <property type="molecule type" value="Genomic_DNA"/>
</dbReference>
<sequence>MINYQYKDDSSTYMSVTLPSFMVVTWSVSQEIRSTFPSQNQSKMTEFFVSICDDSANYGFEFAFRIPIADEELAERLDKLESACAMEVEKDLERGIVQRAKEK</sequence>
<protein>
    <submittedName>
        <fullName evidence="1">Uncharacterized protein</fullName>
    </submittedName>
</protein>
<name>A0ABS8RSS4_DATST</name>
<evidence type="ECO:0000313" key="2">
    <source>
        <dbReference type="Proteomes" id="UP000823775"/>
    </source>
</evidence>
<organism evidence="1 2">
    <name type="scientific">Datura stramonium</name>
    <name type="common">Jimsonweed</name>
    <name type="synonym">Common thornapple</name>
    <dbReference type="NCBI Taxonomy" id="4076"/>
    <lineage>
        <taxon>Eukaryota</taxon>
        <taxon>Viridiplantae</taxon>
        <taxon>Streptophyta</taxon>
        <taxon>Embryophyta</taxon>
        <taxon>Tracheophyta</taxon>
        <taxon>Spermatophyta</taxon>
        <taxon>Magnoliopsida</taxon>
        <taxon>eudicotyledons</taxon>
        <taxon>Gunneridae</taxon>
        <taxon>Pentapetalae</taxon>
        <taxon>asterids</taxon>
        <taxon>lamiids</taxon>
        <taxon>Solanales</taxon>
        <taxon>Solanaceae</taxon>
        <taxon>Solanoideae</taxon>
        <taxon>Datureae</taxon>
        <taxon>Datura</taxon>
    </lineage>
</organism>
<keyword evidence="2" id="KW-1185">Reference proteome</keyword>
<dbReference type="Proteomes" id="UP000823775">
    <property type="component" value="Unassembled WGS sequence"/>
</dbReference>
<reference evidence="1 2" key="1">
    <citation type="journal article" date="2021" name="BMC Genomics">
        <title>Datura genome reveals duplications of psychoactive alkaloid biosynthetic genes and high mutation rate following tissue culture.</title>
        <authorList>
            <person name="Rajewski A."/>
            <person name="Carter-House D."/>
            <person name="Stajich J."/>
            <person name="Litt A."/>
        </authorList>
    </citation>
    <scope>NUCLEOTIDE SEQUENCE [LARGE SCALE GENOMIC DNA]</scope>
    <source>
        <strain evidence="1">AR-01</strain>
    </source>
</reference>
<gene>
    <name evidence="1" type="ORF">HAX54_001889</name>
</gene>